<sequence length="79" mass="8598">MCPRSGLTMATSTGSVGFPVRHTTRMRRGRTALSLMVSSMETRSMSARIATRLLPRPALARASSDRIRNTCSDQPSTTV</sequence>
<dbReference type="EMBL" id="NGFP01000026">
    <property type="protein sequence ID" value="OUC98058.1"/>
    <property type="molecule type" value="Genomic_DNA"/>
</dbReference>
<proteinExistence type="predicted"/>
<evidence type="ECO:0000313" key="2">
    <source>
        <dbReference type="EMBL" id="OUC98058.1"/>
    </source>
</evidence>
<feature type="compositionally biased region" description="Polar residues" evidence="1">
    <location>
        <begin position="69"/>
        <end position="79"/>
    </location>
</feature>
<accession>A0A243RSN5</accession>
<gene>
    <name evidence="2" type="ORF">CA984_08365</name>
</gene>
<keyword evidence="3" id="KW-1185">Reference proteome</keyword>
<protein>
    <submittedName>
        <fullName evidence="2">Uncharacterized protein</fullName>
    </submittedName>
</protein>
<dbReference type="AlphaFoldDB" id="A0A243RSN5"/>
<comment type="caution">
    <text evidence="2">The sequence shown here is derived from an EMBL/GenBank/DDBJ whole genome shotgun (WGS) entry which is preliminary data.</text>
</comment>
<feature type="region of interest" description="Disordered" evidence="1">
    <location>
        <begin position="60"/>
        <end position="79"/>
    </location>
</feature>
<evidence type="ECO:0000313" key="3">
    <source>
        <dbReference type="Proteomes" id="UP000194761"/>
    </source>
</evidence>
<reference evidence="2 3" key="1">
    <citation type="submission" date="2017-05" db="EMBL/GenBank/DDBJ databases">
        <title>Biotechnological potential of actinobacteria isolated from South African environments.</title>
        <authorList>
            <person name="Le Roes-Hill M."/>
            <person name="Prins A."/>
            <person name="Durrell K.A."/>
        </authorList>
    </citation>
    <scope>NUCLEOTIDE SEQUENCE [LARGE SCALE GENOMIC DNA]</scope>
    <source>
        <strain evidence="2">M26</strain>
    </source>
</reference>
<organism evidence="2 3">
    <name type="scientific">Streptosporangium minutum</name>
    <dbReference type="NCBI Taxonomy" id="569862"/>
    <lineage>
        <taxon>Bacteria</taxon>
        <taxon>Bacillati</taxon>
        <taxon>Actinomycetota</taxon>
        <taxon>Actinomycetes</taxon>
        <taxon>Streptosporangiales</taxon>
        <taxon>Streptosporangiaceae</taxon>
        <taxon>Streptosporangium</taxon>
    </lineage>
</organism>
<dbReference type="Proteomes" id="UP000194761">
    <property type="component" value="Unassembled WGS sequence"/>
</dbReference>
<name>A0A243RSN5_9ACTN</name>
<dbReference type="RefSeq" id="WP_086569965.1">
    <property type="nucleotide sequence ID" value="NZ_NGFP01000026.1"/>
</dbReference>
<evidence type="ECO:0000256" key="1">
    <source>
        <dbReference type="SAM" id="MobiDB-lite"/>
    </source>
</evidence>